<proteinExistence type="predicted"/>
<evidence type="ECO:0000313" key="2">
    <source>
        <dbReference type="Proteomes" id="UP000807469"/>
    </source>
</evidence>
<evidence type="ECO:0000313" key="1">
    <source>
        <dbReference type="EMBL" id="KAF9485452.1"/>
    </source>
</evidence>
<gene>
    <name evidence="1" type="ORF">BDN70DRAFT_588180</name>
</gene>
<accession>A0A9P6CZP2</accession>
<name>A0A9P6CZP2_9AGAR</name>
<dbReference type="Proteomes" id="UP000807469">
    <property type="component" value="Unassembled WGS sequence"/>
</dbReference>
<reference evidence="1" key="1">
    <citation type="submission" date="2020-11" db="EMBL/GenBank/DDBJ databases">
        <authorList>
            <consortium name="DOE Joint Genome Institute"/>
            <person name="Ahrendt S."/>
            <person name="Riley R."/>
            <person name="Andreopoulos W."/>
            <person name="Labutti K."/>
            <person name="Pangilinan J."/>
            <person name="Ruiz-Duenas F.J."/>
            <person name="Barrasa J.M."/>
            <person name="Sanchez-Garcia M."/>
            <person name="Camarero S."/>
            <person name="Miyauchi S."/>
            <person name="Serrano A."/>
            <person name="Linde D."/>
            <person name="Babiker R."/>
            <person name="Drula E."/>
            <person name="Ayuso-Fernandez I."/>
            <person name="Pacheco R."/>
            <person name="Padilla G."/>
            <person name="Ferreira P."/>
            <person name="Barriuso J."/>
            <person name="Kellner H."/>
            <person name="Castanera R."/>
            <person name="Alfaro M."/>
            <person name="Ramirez L."/>
            <person name="Pisabarro A.G."/>
            <person name="Kuo A."/>
            <person name="Tritt A."/>
            <person name="Lipzen A."/>
            <person name="He G."/>
            <person name="Yan M."/>
            <person name="Ng V."/>
            <person name="Cullen D."/>
            <person name="Martin F."/>
            <person name="Rosso M.-N."/>
            <person name="Henrissat B."/>
            <person name="Hibbett D."/>
            <person name="Martinez A.T."/>
            <person name="Grigoriev I.V."/>
        </authorList>
    </citation>
    <scope>NUCLEOTIDE SEQUENCE</scope>
    <source>
        <strain evidence="1">CIRM-BRFM 674</strain>
    </source>
</reference>
<sequence>MRHIASRRSDSGTTVCPITPSYDFLQSPFGHKPSRTINPSLLFRPPKCGKLRAYIHANLWSANCARTLQLHLHLVHNFFQMHHRYLQRSLALFSWVFRKPIGCFLRRYRVFHALCYGYCSFLVDYLPNDKRESLGIQNTSAHGDRRFRAN</sequence>
<dbReference type="AlphaFoldDB" id="A0A9P6CZP2"/>
<dbReference type="EMBL" id="MU155135">
    <property type="protein sequence ID" value="KAF9485452.1"/>
    <property type="molecule type" value="Genomic_DNA"/>
</dbReference>
<comment type="caution">
    <text evidence="1">The sequence shown here is derived from an EMBL/GenBank/DDBJ whole genome shotgun (WGS) entry which is preliminary data.</text>
</comment>
<organism evidence="1 2">
    <name type="scientific">Pholiota conissans</name>
    <dbReference type="NCBI Taxonomy" id="109636"/>
    <lineage>
        <taxon>Eukaryota</taxon>
        <taxon>Fungi</taxon>
        <taxon>Dikarya</taxon>
        <taxon>Basidiomycota</taxon>
        <taxon>Agaricomycotina</taxon>
        <taxon>Agaricomycetes</taxon>
        <taxon>Agaricomycetidae</taxon>
        <taxon>Agaricales</taxon>
        <taxon>Agaricineae</taxon>
        <taxon>Strophariaceae</taxon>
        <taxon>Pholiota</taxon>
    </lineage>
</organism>
<keyword evidence="2" id="KW-1185">Reference proteome</keyword>
<protein>
    <submittedName>
        <fullName evidence="1">Uncharacterized protein</fullName>
    </submittedName>
</protein>